<sequence>MPIGQHCKANKKEKNGQRLRGRGRRKKQRKEVTGEEEIQQTFRAEVLDMDNDTGILMGSRVLDVQRLPDKVARGEEDAKQAFCFLRLCVTKDEKCLENLVEALQHTYNAEDHHIEKVKGLHNQVGWGRVWNQFVASLTNVNLLRFFLQVGGTDYDSDQ</sequence>
<evidence type="ECO:0000313" key="2">
    <source>
        <dbReference type="EMBL" id="GJS67008.1"/>
    </source>
</evidence>
<feature type="region of interest" description="Disordered" evidence="1">
    <location>
        <begin position="1"/>
        <end position="35"/>
    </location>
</feature>
<name>A0ABQ4XQ16_9ASTR</name>
<keyword evidence="3" id="KW-1185">Reference proteome</keyword>
<evidence type="ECO:0000256" key="1">
    <source>
        <dbReference type="SAM" id="MobiDB-lite"/>
    </source>
</evidence>
<gene>
    <name evidence="2" type="ORF">Tco_0681572</name>
</gene>
<reference evidence="2" key="2">
    <citation type="submission" date="2022-01" db="EMBL/GenBank/DDBJ databases">
        <authorList>
            <person name="Yamashiro T."/>
            <person name="Shiraishi A."/>
            <person name="Satake H."/>
            <person name="Nakayama K."/>
        </authorList>
    </citation>
    <scope>NUCLEOTIDE SEQUENCE</scope>
</reference>
<organism evidence="2 3">
    <name type="scientific">Tanacetum coccineum</name>
    <dbReference type="NCBI Taxonomy" id="301880"/>
    <lineage>
        <taxon>Eukaryota</taxon>
        <taxon>Viridiplantae</taxon>
        <taxon>Streptophyta</taxon>
        <taxon>Embryophyta</taxon>
        <taxon>Tracheophyta</taxon>
        <taxon>Spermatophyta</taxon>
        <taxon>Magnoliopsida</taxon>
        <taxon>eudicotyledons</taxon>
        <taxon>Gunneridae</taxon>
        <taxon>Pentapetalae</taxon>
        <taxon>asterids</taxon>
        <taxon>campanulids</taxon>
        <taxon>Asterales</taxon>
        <taxon>Asteraceae</taxon>
        <taxon>Asteroideae</taxon>
        <taxon>Anthemideae</taxon>
        <taxon>Anthemidinae</taxon>
        <taxon>Tanacetum</taxon>
    </lineage>
</organism>
<comment type="caution">
    <text evidence="2">The sequence shown here is derived from an EMBL/GenBank/DDBJ whole genome shotgun (WGS) entry which is preliminary data.</text>
</comment>
<accession>A0ABQ4XQ16</accession>
<protein>
    <submittedName>
        <fullName evidence="2">Uncharacterized protein</fullName>
    </submittedName>
</protein>
<feature type="compositionally biased region" description="Basic residues" evidence="1">
    <location>
        <begin position="17"/>
        <end position="29"/>
    </location>
</feature>
<dbReference type="EMBL" id="BQNB010009688">
    <property type="protein sequence ID" value="GJS67008.1"/>
    <property type="molecule type" value="Genomic_DNA"/>
</dbReference>
<reference evidence="2" key="1">
    <citation type="journal article" date="2022" name="Int. J. Mol. Sci.">
        <title>Draft Genome of Tanacetum Coccineum: Genomic Comparison of Closely Related Tanacetum-Family Plants.</title>
        <authorList>
            <person name="Yamashiro T."/>
            <person name="Shiraishi A."/>
            <person name="Nakayama K."/>
            <person name="Satake H."/>
        </authorList>
    </citation>
    <scope>NUCLEOTIDE SEQUENCE</scope>
</reference>
<dbReference type="Proteomes" id="UP001151760">
    <property type="component" value="Unassembled WGS sequence"/>
</dbReference>
<proteinExistence type="predicted"/>
<evidence type="ECO:0000313" key="3">
    <source>
        <dbReference type="Proteomes" id="UP001151760"/>
    </source>
</evidence>